<organism evidence="3 4">
    <name type="scientific">Pradoshia eiseniae</name>
    <dbReference type="NCBI Taxonomy" id="2064768"/>
    <lineage>
        <taxon>Bacteria</taxon>
        <taxon>Bacillati</taxon>
        <taxon>Bacillota</taxon>
        <taxon>Bacilli</taxon>
        <taxon>Bacillales</taxon>
        <taxon>Bacillaceae</taxon>
        <taxon>Pradoshia</taxon>
    </lineage>
</organism>
<evidence type="ECO:0000256" key="2">
    <source>
        <dbReference type="HAMAP-Rule" id="MF_01444"/>
    </source>
</evidence>
<dbReference type="EC" id="3.1.-.-" evidence="2"/>
<evidence type="ECO:0000256" key="1">
    <source>
        <dbReference type="ARBA" id="ARBA00022801"/>
    </source>
</evidence>
<name>A0A2S7N049_9BACI</name>
<comment type="similarity">
    <text evidence="2">Belongs to the 2H phosphoesterase superfamily. YjcG family.</text>
</comment>
<dbReference type="GO" id="GO:0016788">
    <property type="term" value="F:hydrolase activity, acting on ester bonds"/>
    <property type="evidence" value="ECO:0007669"/>
    <property type="project" value="UniProtKB-UniRule"/>
</dbReference>
<dbReference type="HAMAP" id="MF_01444">
    <property type="entry name" value="2H_phosphoesterase_YjcG"/>
    <property type="match status" value="1"/>
</dbReference>
<dbReference type="PANTHER" id="PTHR40037">
    <property type="entry name" value="PHOSPHOESTERASE YJCG-RELATED"/>
    <property type="match status" value="1"/>
</dbReference>
<reference evidence="3 4" key="1">
    <citation type="submission" date="2017-12" db="EMBL/GenBank/DDBJ databases">
        <title>Taxonomic description and draft genome of Pradoshia cofamensis Gen. nov., sp. nov., a thermotolerant bacillale isolated from anterior gut of earthworm Eisenia fetida.</title>
        <authorList>
            <person name="Saha T."/>
            <person name="Chakraborty R."/>
        </authorList>
    </citation>
    <scope>NUCLEOTIDE SEQUENCE [LARGE SCALE GENOMIC DNA]</scope>
    <source>
        <strain evidence="3 4">EAG3</strain>
    </source>
</reference>
<dbReference type="InterPro" id="IPR022932">
    <property type="entry name" value="YjcG"/>
</dbReference>
<evidence type="ECO:0000313" key="3">
    <source>
        <dbReference type="EMBL" id="PQD95380.1"/>
    </source>
</evidence>
<gene>
    <name evidence="3" type="ORF">CYL18_08825</name>
</gene>
<dbReference type="NCBIfam" id="NF010223">
    <property type="entry name" value="PRK13679.1"/>
    <property type="match status" value="1"/>
</dbReference>
<dbReference type="PANTHER" id="PTHR40037:SF1">
    <property type="entry name" value="PHOSPHOESTERASE SAOUHSC_00951-RELATED"/>
    <property type="match status" value="1"/>
</dbReference>
<feature type="active site" description="Proton donor" evidence="2">
    <location>
        <position position="34"/>
    </location>
</feature>
<keyword evidence="4" id="KW-1185">Reference proteome</keyword>
<evidence type="ECO:0000313" key="4">
    <source>
        <dbReference type="Proteomes" id="UP000239663"/>
    </source>
</evidence>
<dbReference type="InterPro" id="IPR009097">
    <property type="entry name" value="Cyclic_Pdiesterase"/>
</dbReference>
<dbReference type="Gene3D" id="3.90.1140.10">
    <property type="entry name" value="Cyclic phosphodiesterase"/>
    <property type="match status" value="1"/>
</dbReference>
<dbReference type="InterPro" id="IPR050580">
    <property type="entry name" value="2H_phosphoesterase_YjcG-like"/>
</dbReference>
<accession>A0A2S7N049</accession>
<dbReference type="Proteomes" id="UP000239663">
    <property type="component" value="Unassembled WGS sequence"/>
</dbReference>
<protein>
    <recommendedName>
        <fullName evidence="2">Putative phosphoesterase CYL18_08825</fullName>
        <ecNumber evidence="2">3.1.-.-</ecNumber>
    </recommendedName>
</protein>
<comment type="caution">
    <text evidence="3">The sequence shown here is derived from an EMBL/GenBank/DDBJ whole genome shotgun (WGS) entry which is preliminary data.</text>
</comment>
<keyword evidence="1 2" id="KW-0378">Hydrolase</keyword>
<dbReference type="AlphaFoldDB" id="A0A2S7N049"/>
<feature type="short sequence motif" description="HXTX 2" evidence="2">
    <location>
        <begin position="115"/>
        <end position="118"/>
    </location>
</feature>
<dbReference type="EMBL" id="PKOZ01000004">
    <property type="protein sequence ID" value="PQD95380.1"/>
    <property type="molecule type" value="Genomic_DNA"/>
</dbReference>
<dbReference type="RefSeq" id="WP_104849135.1">
    <property type="nucleotide sequence ID" value="NZ_PKOZ01000004.1"/>
</dbReference>
<dbReference type="Pfam" id="PF13563">
    <property type="entry name" value="2_5_RNA_ligase2"/>
    <property type="match status" value="1"/>
</dbReference>
<dbReference type="SUPFAM" id="SSF55144">
    <property type="entry name" value="LigT-like"/>
    <property type="match status" value="1"/>
</dbReference>
<feature type="short sequence motif" description="HXTX 1" evidence="2">
    <location>
        <begin position="34"/>
        <end position="37"/>
    </location>
</feature>
<sequence>MNFGIAIFPSKKLQDLTNSYRKRYDAHYKLIPPHVTLKSTFTSTEEDIKRISTILKDISKAYEPFTLKVLKVSTFQPINNVIYLKIDPNEELVRLHEALHTEELGKEKPYTFIPHLTIGQNLSDKEMSDVLGQLTLMKFEHEEIIDRFHLLYQLDNGTWTVYETFLLGEDL</sequence>
<feature type="active site" description="Proton acceptor" evidence="2">
    <location>
        <position position="115"/>
    </location>
</feature>
<dbReference type="OrthoDB" id="1524661at2"/>
<proteinExistence type="inferred from homology"/>